<dbReference type="Gene3D" id="3.40.50.720">
    <property type="entry name" value="NAD(P)-binding Rossmann-like Domain"/>
    <property type="match status" value="2"/>
</dbReference>
<keyword evidence="8" id="KW-1185">Reference proteome</keyword>
<dbReference type="InterPro" id="IPR050857">
    <property type="entry name" value="D-2-hydroxyacid_DH"/>
</dbReference>
<comment type="similarity">
    <text evidence="1 4">Belongs to the D-isomer specific 2-hydroxyacid dehydrogenase family.</text>
</comment>
<keyword evidence="2 4" id="KW-0560">Oxidoreductase</keyword>
<evidence type="ECO:0000256" key="1">
    <source>
        <dbReference type="ARBA" id="ARBA00005854"/>
    </source>
</evidence>
<evidence type="ECO:0000259" key="5">
    <source>
        <dbReference type="Pfam" id="PF00389"/>
    </source>
</evidence>
<feature type="domain" description="D-isomer specific 2-hydroxyacid dehydrogenase NAD-binding" evidence="6">
    <location>
        <begin position="115"/>
        <end position="288"/>
    </location>
</feature>
<sequence length="319" mass="34632">MKLKCAILDDYQQVALSMADWSALGDRVEVFSIGQHFSDEAELAVHLQDCDILVIMRERTPITATLLTRLPQLKLLITSGMRNASIDLAAAAQRGVIVCGTASGSAAPMELSWVLLLGLAKHLVPENHGLRHNGPWQQTLGVTLQGKTLGLLGLGKIGSQMAVVAQAFGMRVLAWSQNLTAERAAEVGVTLAASKQALFEQSDFVSVHLVLSERSRGLVGRPELQAMKKTAYLINTSRAAIIDRSALIDALQQGQIAGAGLDVFEVEPLPSDDIFRQLPNVLATPHLGYVADSNYQIYFREAIENIEAFIAEEPIRRLS</sequence>
<protein>
    <submittedName>
        <fullName evidence="7">D-2-hydroxyacid dehydrogenase family protein</fullName>
    </submittedName>
</protein>
<dbReference type="CDD" id="cd12169">
    <property type="entry name" value="PGDH_like_1"/>
    <property type="match status" value="1"/>
</dbReference>
<organism evidence="7 8">
    <name type="scientific">Serratia proteamaculans</name>
    <dbReference type="NCBI Taxonomy" id="28151"/>
    <lineage>
        <taxon>Bacteria</taxon>
        <taxon>Pseudomonadati</taxon>
        <taxon>Pseudomonadota</taxon>
        <taxon>Gammaproteobacteria</taxon>
        <taxon>Enterobacterales</taxon>
        <taxon>Yersiniaceae</taxon>
        <taxon>Serratia</taxon>
    </lineage>
</organism>
<dbReference type="SUPFAM" id="SSF52283">
    <property type="entry name" value="Formate/glycerate dehydrogenase catalytic domain-like"/>
    <property type="match status" value="1"/>
</dbReference>
<dbReference type="Pfam" id="PF02826">
    <property type="entry name" value="2-Hacid_dh_C"/>
    <property type="match status" value="1"/>
</dbReference>
<evidence type="ECO:0000256" key="4">
    <source>
        <dbReference type="RuleBase" id="RU003719"/>
    </source>
</evidence>
<dbReference type="RefSeq" id="WP_129938551.1">
    <property type="nucleotide sequence ID" value="NZ_CAMIPQ010000001.1"/>
</dbReference>
<feature type="domain" description="D-isomer specific 2-hydroxyacid dehydrogenase catalytic" evidence="5">
    <location>
        <begin position="22"/>
        <end position="315"/>
    </location>
</feature>
<evidence type="ECO:0000259" key="6">
    <source>
        <dbReference type="Pfam" id="PF02826"/>
    </source>
</evidence>
<dbReference type="PANTHER" id="PTHR42789:SF1">
    <property type="entry name" value="D-ISOMER SPECIFIC 2-HYDROXYACID DEHYDROGENASE FAMILY PROTEIN (AFU_ORTHOLOGUE AFUA_6G10090)"/>
    <property type="match status" value="1"/>
</dbReference>
<proteinExistence type="inferred from homology"/>
<keyword evidence="3" id="KW-0520">NAD</keyword>
<dbReference type="InterPro" id="IPR036291">
    <property type="entry name" value="NAD(P)-bd_dom_sf"/>
</dbReference>
<name>A0ABS0TKX1_SERPR</name>
<dbReference type="InterPro" id="IPR006140">
    <property type="entry name" value="D-isomer_DH_NAD-bd"/>
</dbReference>
<dbReference type="InterPro" id="IPR006139">
    <property type="entry name" value="D-isomer_2_OHA_DH_cat_dom"/>
</dbReference>
<dbReference type="EMBL" id="JAEHSL010000001">
    <property type="protein sequence ID" value="MBI6178999.1"/>
    <property type="molecule type" value="Genomic_DNA"/>
</dbReference>
<evidence type="ECO:0000256" key="3">
    <source>
        <dbReference type="ARBA" id="ARBA00023027"/>
    </source>
</evidence>
<dbReference type="Pfam" id="PF00389">
    <property type="entry name" value="2-Hacid_dh"/>
    <property type="match status" value="1"/>
</dbReference>
<evidence type="ECO:0000313" key="7">
    <source>
        <dbReference type="EMBL" id="MBI6178999.1"/>
    </source>
</evidence>
<gene>
    <name evidence="7" type="ORF">JEQ07_01040</name>
</gene>
<dbReference type="SUPFAM" id="SSF51735">
    <property type="entry name" value="NAD(P)-binding Rossmann-fold domains"/>
    <property type="match status" value="1"/>
</dbReference>
<dbReference type="Proteomes" id="UP000639004">
    <property type="component" value="Unassembled WGS sequence"/>
</dbReference>
<reference evidence="7 8" key="1">
    <citation type="submission" date="2020-12" db="EMBL/GenBank/DDBJ databases">
        <title>Enhanced detection system for hospital associated transmission using whole genome sequencing surveillance.</title>
        <authorList>
            <person name="Harrison L.H."/>
            <person name="Van Tyne D."/>
            <person name="Marsh J.W."/>
            <person name="Griffith M.P."/>
            <person name="Snyder D.J."/>
            <person name="Cooper V.S."/>
            <person name="Mustapha M."/>
        </authorList>
    </citation>
    <scope>NUCLEOTIDE SEQUENCE [LARGE SCALE GENOMIC DNA]</scope>
    <source>
        <strain evidence="7 8">SER00238</strain>
    </source>
</reference>
<evidence type="ECO:0000313" key="8">
    <source>
        <dbReference type="Proteomes" id="UP000639004"/>
    </source>
</evidence>
<evidence type="ECO:0000256" key="2">
    <source>
        <dbReference type="ARBA" id="ARBA00023002"/>
    </source>
</evidence>
<accession>A0ABS0TKX1</accession>
<dbReference type="PANTHER" id="PTHR42789">
    <property type="entry name" value="D-ISOMER SPECIFIC 2-HYDROXYACID DEHYDROGENASE FAMILY PROTEIN (AFU_ORTHOLOGUE AFUA_6G10090)"/>
    <property type="match status" value="1"/>
</dbReference>
<comment type="caution">
    <text evidence="7">The sequence shown here is derived from an EMBL/GenBank/DDBJ whole genome shotgun (WGS) entry which is preliminary data.</text>
</comment>